<evidence type="ECO:0000313" key="4">
    <source>
        <dbReference type="EMBL" id="JAB86444.1"/>
    </source>
</evidence>
<dbReference type="InterPro" id="IPR016024">
    <property type="entry name" value="ARM-type_fold"/>
</dbReference>
<dbReference type="PANTHER" id="PTHR46345">
    <property type="entry name" value="INVERTED FORMIN-2"/>
    <property type="match status" value="1"/>
</dbReference>
<accession>W8B9K4</accession>
<keyword evidence="2" id="KW-1133">Transmembrane helix</keyword>
<dbReference type="EMBL" id="GAMC01020111">
    <property type="protein sequence ID" value="JAB86444.1"/>
    <property type="molecule type" value="mRNA"/>
</dbReference>
<dbReference type="Pfam" id="PF06367">
    <property type="entry name" value="Drf_FH3"/>
    <property type="match status" value="1"/>
</dbReference>
<dbReference type="PANTHER" id="PTHR46345:SF8">
    <property type="entry name" value="FORMIN 3, ISOFORM B"/>
    <property type="match status" value="1"/>
</dbReference>
<dbReference type="InterPro" id="IPR011989">
    <property type="entry name" value="ARM-like"/>
</dbReference>
<evidence type="ECO:0000259" key="3">
    <source>
        <dbReference type="PROSITE" id="PS51232"/>
    </source>
</evidence>
<dbReference type="EMBL" id="GAMC01020115">
    <property type="protein sequence ID" value="JAB86440.1"/>
    <property type="molecule type" value="mRNA"/>
</dbReference>
<dbReference type="SMART" id="SM01139">
    <property type="entry name" value="Drf_FH3"/>
    <property type="match status" value="1"/>
</dbReference>
<dbReference type="OrthoDB" id="26518at2759"/>
<reference evidence="4" key="2">
    <citation type="journal article" date="2014" name="BMC Genomics">
        <title>A genomic perspective to assessing quality of mass-reared SIT flies used in Mediterranean fruit fly (Ceratitis capitata) eradication in California.</title>
        <authorList>
            <person name="Calla B."/>
            <person name="Hall B."/>
            <person name="Hou S."/>
            <person name="Geib S.M."/>
        </authorList>
    </citation>
    <scope>NUCLEOTIDE SEQUENCE</scope>
</reference>
<protein>
    <submittedName>
        <fullName evidence="4">Inverted formin-2</fullName>
    </submittedName>
</protein>
<feature type="compositionally biased region" description="Pro residues" evidence="1">
    <location>
        <begin position="274"/>
        <end position="289"/>
    </location>
</feature>
<feature type="compositionally biased region" description="Low complexity" evidence="1">
    <location>
        <begin position="254"/>
        <end position="263"/>
    </location>
</feature>
<dbReference type="SUPFAM" id="SSF48371">
    <property type="entry name" value="ARM repeat"/>
    <property type="match status" value="1"/>
</dbReference>
<dbReference type="EMBL" id="GAMC01020109">
    <property type="protein sequence ID" value="JAB86446.1"/>
    <property type="molecule type" value="mRNA"/>
</dbReference>
<feature type="domain" description="GBD/FH3" evidence="3">
    <location>
        <begin position="1"/>
        <end position="234"/>
    </location>
</feature>
<feature type="region of interest" description="Disordered" evidence="1">
    <location>
        <begin position="240"/>
        <end position="291"/>
    </location>
</feature>
<dbReference type="EMBL" id="GAMC01020113">
    <property type="protein sequence ID" value="JAB86442.1"/>
    <property type="molecule type" value="mRNA"/>
</dbReference>
<evidence type="ECO:0000256" key="1">
    <source>
        <dbReference type="SAM" id="MobiDB-lite"/>
    </source>
</evidence>
<keyword evidence="2" id="KW-0472">Membrane</keyword>
<dbReference type="GO" id="GO:0003779">
    <property type="term" value="F:actin binding"/>
    <property type="evidence" value="ECO:0007669"/>
    <property type="project" value="InterPro"/>
</dbReference>
<keyword evidence="2" id="KW-0812">Transmembrane</keyword>
<dbReference type="Gene3D" id="1.10.238.150">
    <property type="entry name" value="Formin, FH3 diaphanous domain"/>
    <property type="match status" value="1"/>
</dbReference>
<dbReference type="InterPro" id="IPR014768">
    <property type="entry name" value="GBD/FH3_dom"/>
</dbReference>
<sequence>MDTRIGLDYIVENREYISKLGTALDTSNAVVKKQVFELLSALCAYNADGYARAIETLEFYKNLKNERYRFKIVINELEKASNVEYQVALLAFINCVIISASNLQERIRIRNEFIGLKVLPLLNNLRKVAQSVGDIIVQLDVFDEQRECDEAQSLQGPNGINLNSHLDVFYAILRQVADTPQEVPFLSILQHLLRIDPKEAISDVIWDTTEKLVHRATLLESHEDSVRLLRSPSVQKFSCPHCRGDATSPSRKNAASLSTSASSQLHNGPLSPISSPPPPPAPPARPPAAAPAISTTISEPADGVDDFRRARALRSLGVWILRKCARRARVALILLAALMVAPILPMLPLLSRLTAGLKLGMAGM</sequence>
<dbReference type="PROSITE" id="PS51232">
    <property type="entry name" value="GBD_FH3"/>
    <property type="match status" value="1"/>
</dbReference>
<gene>
    <name evidence="4" type="primary">INF2</name>
</gene>
<name>W8B9K4_CERCA</name>
<dbReference type="Gene3D" id="1.25.10.10">
    <property type="entry name" value="Leucine-rich Repeat Variant"/>
    <property type="match status" value="1"/>
</dbReference>
<dbReference type="AlphaFoldDB" id="W8B9K4"/>
<feature type="transmembrane region" description="Helical" evidence="2">
    <location>
        <begin position="330"/>
        <end position="351"/>
    </location>
</feature>
<evidence type="ECO:0000256" key="2">
    <source>
        <dbReference type="SAM" id="Phobius"/>
    </source>
</evidence>
<dbReference type="InterPro" id="IPR010472">
    <property type="entry name" value="FH3_dom"/>
</dbReference>
<proteinExistence type="evidence at transcript level"/>
<reference evidence="4" key="1">
    <citation type="submission" date="2013-07" db="EMBL/GenBank/DDBJ databases">
        <authorList>
            <person name="Geib S."/>
        </authorList>
    </citation>
    <scope>NUCLEOTIDE SEQUENCE</scope>
</reference>
<organism evidence="4">
    <name type="scientific">Ceratitis capitata</name>
    <name type="common">Mediterranean fruit fly</name>
    <name type="synonym">Tephritis capitata</name>
    <dbReference type="NCBI Taxonomy" id="7213"/>
    <lineage>
        <taxon>Eukaryota</taxon>
        <taxon>Metazoa</taxon>
        <taxon>Ecdysozoa</taxon>
        <taxon>Arthropoda</taxon>
        <taxon>Hexapoda</taxon>
        <taxon>Insecta</taxon>
        <taxon>Pterygota</taxon>
        <taxon>Neoptera</taxon>
        <taxon>Endopterygota</taxon>
        <taxon>Diptera</taxon>
        <taxon>Brachycera</taxon>
        <taxon>Muscomorpha</taxon>
        <taxon>Tephritoidea</taxon>
        <taxon>Tephritidae</taxon>
        <taxon>Ceratitis</taxon>
        <taxon>Ceratitis</taxon>
    </lineage>
</organism>